<keyword evidence="1" id="KW-1133">Transmembrane helix</keyword>
<keyword evidence="1" id="KW-0812">Transmembrane</keyword>
<comment type="caution">
    <text evidence="2">The sequence shown here is derived from an EMBL/GenBank/DDBJ whole genome shotgun (WGS) entry which is preliminary data.</text>
</comment>
<dbReference type="RefSeq" id="WP_229161429.1">
    <property type="nucleotide sequence ID" value="NZ_JAJEWP010000004.1"/>
</dbReference>
<keyword evidence="3" id="KW-1185">Reference proteome</keyword>
<protein>
    <submittedName>
        <fullName evidence="2">Uncharacterized protein</fullName>
    </submittedName>
</protein>
<feature type="transmembrane region" description="Helical" evidence="1">
    <location>
        <begin position="82"/>
        <end position="100"/>
    </location>
</feature>
<evidence type="ECO:0000256" key="1">
    <source>
        <dbReference type="SAM" id="Phobius"/>
    </source>
</evidence>
<name>A0ABS8GA95_9ALTE</name>
<organism evidence="2 3">
    <name type="scientific">Fluctibacter halophilus</name>
    <dbReference type="NCBI Taxonomy" id="226011"/>
    <lineage>
        <taxon>Bacteria</taxon>
        <taxon>Pseudomonadati</taxon>
        <taxon>Pseudomonadota</taxon>
        <taxon>Gammaproteobacteria</taxon>
        <taxon>Alteromonadales</taxon>
        <taxon>Alteromonadaceae</taxon>
        <taxon>Fluctibacter</taxon>
    </lineage>
</organism>
<sequence length="151" mass="16610">MKGYILVALILCLLVSEALIWLLLSVFVAGHGLLPSVDALSNAHTLQTYVFSLGFRVVPYVCGMAFSTYVQKHIPSRAFHSVTATWLVGVTVFIGASYWMAQRTLFTGQHTSSTYALDFIIAPFVAIPVVIACGVIGYPGYWLYQRISLTQ</sequence>
<evidence type="ECO:0000313" key="2">
    <source>
        <dbReference type="EMBL" id="MCC2617359.1"/>
    </source>
</evidence>
<dbReference type="EMBL" id="JAJEWP010000004">
    <property type="protein sequence ID" value="MCC2617359.1"/>
    <property type="molecule type" value="Genomic_DNA"/>
</dbReference>
<evidence type="ECO:0000313" key="3">
    <source>
        <dbReference type="Proteomes" id="UP001520878"/>
    </source>
</evidence>
<proteinExistence type="predicted"/>
<reference evidence="2 3" key="1">
    <citation type="submission" date="2021-10" db="EMBL/GenBank/DDBJ databases">
        <title>Draft genome of Aestuariibacter halophilus JC2043.</title>
        <authorList>
            <person name="Emsley S.A."/>
            <person name="Pfannmuller K.M."/>
            <person name="Ushijima B."/>
            <person name="Saw J.H."/>
            <person name="Videau P."/>
        </authorList>
    </citation>
    <scope>NUCLEOTIDE SEQUENCE [LARGE SCALE GENOMIC DNA]</scope>
    <source>
        <strain evidence="2 3">JC2043</strain>
    </source>
</reference>
<feature type="transmembrane region" description="Helical" evidence="1">
    <location>
        <begin position="49"/>
        <end position="70"/>
    </location>
</feature>
<gene>
    <name evidence="2" type="ORF">LJ739_13995</name>
</gene>
<dbReference type="Proteomes" id="UP001520878">
    <property type="component" value="Unassembled WGS sequence"/>
</dbReference>
<accession>A0ABS8GA95</accession>
<feature type="transmembrane region" description="Helical" evidence="1">
    <location>
        <begin position="120"/>
        <end position="144"/>
    </location>
</feature>
<keyword evidence="1" id="KW-0472">Membrane</keyword>